<dbReference type="PANTHER" id="PTHR42699:SF1">
    <property type="entry name" value="CYSTATHIONINE GAMMA-SYNTHASE-RELATED"/>
    <property type="match status" value="1"/>
</dbReference>
<comment type="similarity">
    <text evidence="3">Belongs to the trans-sulfuration enzymes family.</text>
</comment>
<name>A0A7S2XHV0_9EUKA</name>
<evidence type="ECO:0008006" key="5">
    <source>
        <dbReference type="Google" id="ProtNLM"/>
    </source>
</evidence>
<dbReference type="AlphaFoldDB" id="A0A7S2XHV0"/>
<dbReference type="GO" id="GO:0030170">
    <property type="term" value="F:pyridoxal phosphate binding"/>
    <property type="evidence" value="ECO:0007669"/>
    <property type="project" value="InterPro"/>
</dbReference>
<dbReference type="Gene3D" id="3.90.1150.10">
    <property type="entry name" value="Aspartate Aminotransferase, domain 1"/>
    <property type="match status" value="1"/>
</dbReference>
<dbReference type="PANTHER" id="PTHR42699">
    <property type="match status" value="1"/>
</dbReference>
<evidence type="ECO:0000256" key="3">
    <source>
        <dbReference type="RuleBase" id="RU362118"/>
    </source>
</evidence>
<evidence type="ECO:0000256" key="2">
    <source>
        <dbReference type="ARBA" id="ARBA00022898"/>
    </source>
</evidence>
<dbReference type="GO" id="GO:0003962">
    <property type="term" value="F:cystathionine gamma-synthase activity"/>
    <property type="evidence" value="ECO:0007669"/>
    <property type="project" value="TreeGrafter"/>
</dbReference>
<proteinExistence type="inferred from homology"/>
<accession>A0A7S2XHV0</accession>
<dbReference type="InterPro" id="IPR000277">
    <property type="entry name" value="Cys/Met-Metab_PyrdxlP-dep_enz"/>
</dbReference>
<dbReference type="EMBL" id="HBHP01029156">
    <property type="protein sequence ID" value="CAD9773995.1"/>
    <property type="molecule type" value="Transcribed_RNA"/>
</dbReference>
<dbReference type="InterPro" id="IPR015424">
    <property type="entry name" value="PyrdxlP-dep_Trfase"/>
</dbReference>
<organism evidence="4">
    <name type="scientific">Lotharella oceanica</name>
    <dbReference type="NCBI Taxonomy" id="641309"/>
    <lineage>
        <taxon>Eukaryota</taxon>
        <taxon>Sar</taxon>
        <taxon>Rhizaria</taxon>
        <taxon>Cercozoa</taxon>
        <taxon>Chlorarachniophyceae</taxon>
        <taxon>Lotharella</taxon>
    </lineage>
</organism>
<keyword evidence="2 3" id="KW-0663">Pyridoxal phosphate</keyword>
<dbReference type="GO" id="GO:0019346">
    <property type="term" value="P:transsulfuration"/>
    <property type="evidence" value="ECO:0007669"/>
    <property type="project" value="InterPro"/>
</dbReference>
<comment type="cofactor">
    <cofactor evidence="1 3">
        <name>pyridoxal 5'-phosphate</name>
        <dbReference type="ChEBI" id="CHEBI:597326"/>
    </cofactor>
</comment>
<dbReference type="InterPro" id="IPR051750">
    <property type="entry name" value="Trans-sulfuration_enzymes"/>
</dbReference>
<evidence type="ECO:0000313" key="4">
    <source>
        <dbReference type="EMBL" id="CAD9773995.1"/>
    </source>
</evidence>
<sequence length="209" mass="23617">MIVDDTIGSSANFDVLPHVDIVVTSLTKWFSGTGDVMAGSMILNQDSRFYETFKALAETEYEDMMYDKDAIALEINSRTFVSRMEKVNESTQPLIEFLRQHPAVETVWYPDSVTDTDIIKRGHGGLFSFVLNDRSKSMDVYKNLKVCKGPSLGTNFTIACPYTLLAHYDELEWAEGLGIPRDLIRVSTGLEEAEDLIQRFDHALKFAQN</sequence>
<evidence type="ECO:0000256" key="1">
    <source>
        <dbReference type="ARBA" id="ARBA00001933"/>
    </source>
</evidence>
<gene>
    <name evidence="4" type="ORF">LSP00402_LOCUS17987</name>
</gene>
<dbReference type="InterPro" id="IPR015421">
    <property type="entry name" value="PyrdxlP-dep_Trfase_major"/>
</dbReference>
<dbReference type="InterPro" id="IPR015422">
    <property type="entry name" value="PyrdxlP-dep_Trfase_small"/>
</dbReference>
<dbReference type="Gene3D" id="3.40.640.10">
    <property type="entry name" value="Type I PLP-dependent aspartate aminotransferase-like (Major domain)"/>
    <property type="match status" value="1"/>
</dbReference>
<dbReference type="SUPFAM" id="SSF53383">
    <property type="entry name" value="PLP-dependent transferases"/>
    <property type="match status" value="1"/>
</dbReference>
<reference evidence="4" key="1">
    <citation type="submission" date="2021-01" db="EMBL/GenBank/DDBJ databases">
        <authorList>
            <person name="Corre E."/>
            <person name="Pelletier E."/>
            <person name="Niang G."/>
            <person name="Scheremetjew M."/>
            <person name="Finn R."/>
            <person name="Kale V."/>
            <person name="Holt S."/>
            <person name="Cochrane G."/>
            <person name="Meng A."/>
            <person name="Brown T."/>
            <person name="Cohen L."/>
        </authorList>
    </citation>
    <scope>NUCLEOTIDE SEQUENCE</scope>
    <source>
        <strain evidence="4">CCMP622</strain>
    </source>
</reference>
<dbReference type="Pfam" id="PF01053">
    <property type="entry name" value="Cys_Met_Meta_PP"/>
    <property type="match status" value="1"/>
</dbReference>
<protein>
    <recommendedName>
        <fullName evidence="5">Cystathionine gamma-synthase</fullName>
    </recommendedName>
</protein>